<evidence type="ECO:0000256" key="1">
    <source>
        <dbReference type="SAM" id="MobiDB-lite"/>
    </source>
</evidence>
<gene>
    <name evidence="3" type="ORF">IQ260_12770</name>
</gene>
<dbReference type="InterPro" id="IPR040836">
    <property type="entry name" value="SAVED"/>
</dbReference>
<dbReference type="Pfam" id="PF18145">
    <property type="entry name" value="SAVED"/>
    <property type="match status" value="1"/>
</dbReference>
<dbReference type="Gene3D" id="3.40.50.10140">
    <property type="entry name" value="Toll/interleukin-1 receptor homology (TIR) domain"/>
    <property type="match status" value="1"/>
</dbReference>
<dbReference type="Proteomes" id="UP000615026">
    <property type="component" value="Unassembled WGS sequence"/>
</dbReference>
<dbReference type="EMBL" id="JADEXP010000101">
    <property type="protein sequence ID" value="MBE9067532.1"/>
    <property type="molecule type" value="Genomic_DNA"/>
</dbReference>
<accession>A0A928ZU69</accession>
<dbReference type="NCBIfam" id="NF033611">
    <property type="entry name" value="SAVED"/>
    <property type="match status" value="1"/>
</dbReference>
<sequence>MSDTNVCPKDFFISYTGNDRNWAEWIAWVLEEAGYTTVIQAWDFRPGGNFILDMQEAAKEAIRTIAVLSSSSLDKPFTNAEWAAALAQDPTSQVRKLIPVRIEDCTPQGLLAPIVYVDIFNCSEAEAQQRILAGMQDERMKPAQRPQFPGTVTEREVPNPVPFPGESSDFNLWLYAWEEPPAEGNPAALLDWTPHYERDTRQIPDQDTWNTILLPGLKQVKNQLKQSSDNPYIHLKVRASLTAILALGYTFPEVGGYRFKVEQFTGNQTFLWASDEPPSDAKFTLEEKGKKGDHLLMVFSITGSAKGDVVELIQESPGLFTSVVYAEPEQGVSRQTIQSAADATALAEVARDVIQRSVKKYRPKTTHLILFAPQAFCLFLGQKLNALGTIAAYERTGEGKYTIGITLKTG</sequence>
<reference evidence="3" key="1">
    <citation type="submission" date="2020-10" db="EMBL/GenBank/DDBJ databases">
        <authorList>
            <person name="Castelo-Branco R."/>
            <person name="Eusebio N."/>
            <person name="Adriana R."/>
            <person name="Vieira A."/>
            <person name="Brugerolle De Fraissinette N."/>
            <person name="Rezende De Castro R."/>
            <person name="Schneider M.P."/>
            <person name="Vasconcelos V."/>
            <person name="Leao P.N."/>
        </authorList>
    </citation>
    <scope>NUCLEOTIDE SEQUENCE</scope>
    <source>
        <strain evidence="3">LEGE 11479</strain>
    </source>
</reference>
<evidence type="ECO:0000259" key="2">
    <source>
        <dbReference type="PROSITE" id="PS50104"/>
    </source>
</evidence>
<dbReference type="SUPFAM" id="SSF52200">
    <property type="entry name" value="Toll/Interleukin receptor TIR domain"/>
    <property type="match status" value="1"/>
</dbReference>
<evidence type="ECO:0000313" key="4">
    <source>
        <dbReference type="Proteomes" id="UP000615026"/>
    </source>
</evidence>
<dbReference type="SMART" id="SM00255">
    <property type="entry name" value="TIR"/>
    <property type="match status" value="1"/>
</dbReference>
<proteinExistence type="predicted"/>
<feature type="region of interest" description="Disordered" evidence="1">
    <location>
        <begin position="139"/>
        <end position="161"/>
    </location>
</feature>
<dbReference type="Pfam" id="PF13676">
    <property type="entry name" value="TIR_2"/>
    <property type="match status" value="1"/>
</dbReference>
<dbReference type="GO" id="GO:0007165">
    <property type="term" value="P:signal transduction"/>
    <property type="evidence" value="ECO:0007669"/>
    <property type="project" value="InterPro"/>
</dbReference>
<dbReference type="AlphaFoldDB" id="A0A928ZU69"/>
<name>A0A928ZU69_LEPEC</name>
<dbReference type="RefSeq" id="WP_193993495.1">
    <property type="nucleotide sequence ID" value="NZ_JADEXP010000101.1"/>
</dbReference>
<dbReference type="InterPro" id="IPR000157">
    <property type="entry name" value="TIR_dom"/>
</dbReference>
<comment type="caution">
    <text evidence="3">The sequence shown here is derived from an EMBL/GenBank/DDBJ whole genome shotgun (WGS) entry which is preliminary data.</text>
</comment>
<keyword evidence="4" id="KW-1185">Reference proteome</keyword>
<organism evidence="3 4">
    <name type="scientific">Leptolyngbya cf. ectocarpi LEGE 11479</name>
    <dbReference type="NCBI Taxonomy" id="1828722"/>
    <lineage>
        <taxon>Bacteria</taxon>
        <taxon>Bacillati</taxon>
        <taxon>Cyanobacteriota</taxon>
        <taxon>Cyanophyceae</taxon>
        <taxon>Leptolyngbyales</taxon>
        <taxon>Leptolyngbyaceae</taxon>
        <taxon>Leptolyngbya group</taxon>
        <taxon>Leptolyngbya</taxon>
    </lineage>
</organism>
<evidence type="ECO:0000313" key="3">
    <source>
        <dbReference type="EMBL" id="MBE9067532.1"/>
    </source>
</evidence>
<feature type="domain" description="TIR" evidence="2">
    <location>
        <begin position="7"/>
        <end position="139"/>
    </location>
</feature>
<dbReference type="PROSITE" id="PS50104">
    <property type="entry name" value="TIR"/>
    <property type="match status" value="1"/>
</dbReference>
<dbReference type="InterPro" id="IPR035897">
    <property type="entry name" value="Toll_tir_struct_dom_sf"/>
</dbReference>
<protein>
    <submittedName>
        <fullName evidence="3">SAVED domain-containing protein</fullName>
    </submittedName>
</protein>